<evidence type="ECO:0000256" key="4">
    <source>
        <dbReference type="ARBA" id="ARBA00022989"/>
    </source>
</evidence>
<dbReference type="InterPro" id="IPR026749">
    <property type="entry name" value="Tmem135"/>
</dbReference>
<keyword evidence="4 6" id="KW-1133">Transmembrane helix</keyword>
<comment type="subcellular location">
    <subcellularLocation>
        <location evidence="1">Endomembrane system</location>
        <topology evidence="1">Multi-pass membrane protein</topology>
    </subcellularLocation>
</comment>
<feature type="domain" description="Transmembrane protein 135 N-terminal" evidence="7">
    <location>
        <begin position="13"/>
        <end position="145"/>
    </location>
</feature>
<feature type="transmembrane region" description="Helical" evidence="6">
    <location>
        <begin position="32"/>
        <end position="51"/>
    </location>
</feature>
<organism evidence="8 9">
    <name type="scientific">Caerostris darwini</name>
    <dbReference type="NCBI Taxonomy" id="1538125"/>
    <lineage>
        <taxon>Eukaryota</taxon>
        <taxon>Metazoa</taxon>
        <taxon>Ecdysozoa</taxon>
        <taxon>Arthropoda</taxon>
        <taxon>Chelicerata</taxon>
        <taxon>Arachnida</taxon>
        <taxon>Araneae</taxon>
        <taxon>Araneomorphae</taxon>
        <taxon>Entelegynae</taxon>
        <taxon>Araneoidea</taxon>
        <taxon>Araneidae</taxon>
        <taxon>Caerostris</taxon>
    </lineage>
</organism>
<dbReference type="Proteomes" id="UP001054837">
    <property type="component" value="Unassembled WGS sequence"/>
</dbReference>
<proteinExistence type="inferred from homology"/>
<dbReference type="Pfam" id="PF15982">
    <property type="entry name" value="TMEM135_C_rich"/>
    <property type="match status" value="1"/>
</dbReference>
<accession>A0AAV4W5J6</accession>
<evidence type="ECO:0000313" key="8">
    <source>
        <dbReference type="EMBL" id="GIY77992.1"/>
    </source>
</evidence>
<keyword evidence="3 6" id="KW-0812">Transmembrane</keyword>
<evidence type="ECO:0000256" key="6">
    <source>
        <dbReference type="SAM" id="Phobius"/>
    </source>
</evidence>
<evidence type="ECO:0000256" key="1">
    <source>
        <dbReference type="ARBA" id="ARBA00004127"/>
    </source>
</evidence>
<reference evidence="8 9" key="1">
    <citation type="submission" date="2021-06" db="EMBL/GenBank/DDBJ databases">
        <title>Caerostris darwini draft genome.</title>
        <authorList>
            <person name="Kono N."/>
            <person name="Arakawa K."/>
        </authorList>
    </citation>
    <scope>NUCLEOTIDE SEQUENCE [LARGE SCALE GENOMIC DNA]</scope>
</reference>
<dbReference type="InterPro" id="IPR031926">
    <property type="entry name" value="TMEM135_N"/>
</dbReference>
<dbReference type="AlphaFoldDB" id="A0AAV4W5J6"/>
<evidence type="ECO:0000259" key="7">
    <source>
        <dbReference type="Pfam" id="PF15982"/>
    </source>
</evidence>
<dbReference type="EMBL" id="BPLQ01014199">
    <property type="protein sequence ID" value="GIY77992.1"/>
    <property type="molecule type" value="Genomic_DNA"/>
</dbReference>
<comment type="similarity">
    <text evidence="2">Belongs to the TMEM135 family.</text>
</comment>
<feature type="transmembrane region" description="Helical" evidence="6">
    <location>
        <begin position="99"/>
        <end position="120"/>
    </location>
</feature>
<keyword evidence="9" id="KW-1185">Reference proteome</keyword>
<dbReference type="GO" id="GO:0012505">
    <property type="term" value="C:endomembrane system"/>
    <property type="evidence" value="ECO:0007669"/>
    <property type="project" value="UniProtKB-SubCell"/>
</dbReference>
<dbReference type="PANTHER" id="PTHR12459:SF15">
    <property type="entry name" value="TRANSMEMBRANE PROTEIN 135"/>
    <property type="match status" value="1"/>
</dbReference>
<protein>
    <submittedName>
        <fullName evidence="8">Transmembrane protein 135</fullName>
    </submittedName>
</protein>
<sequence>MAILSKLHQPSIPYNCYEIIHTWHPDCNTASLVLFGNILLEGFKVYSRLFVISQILQKKFSLRDFLHTIQNIYTSTTFLAMNGFLFMMFSCWYRKLMGGIFHFHSAYVPALVASFLAIFIERKNRRSALALYMTNLATESLIRMGLQRNLIKPFANAETYLFSATMAGFLYLIKKNGYSKDIVSSLFRIILGKEEAKSNIKTVRMESQQELIPEVVPPSKLMSNPTTFRLSAKHNSCQHRYSCISYCLKGFLRPFLISYLASTAIRCVAMSKQLLHSPAYLLFALADKRSIKLGLFLGGFSGTFKGKL</sequence>
<dbReference type="PANTHER" id="PTHR12459">
    <property type="entry name" value="TRANSMEMBRANE PROTEIN 135-RELATED"/>
    <property type="match status" value="1"/>
</dbReference>
<evidence type="ECO:0000313" key="9">
    <source>
        <dbReference type="Proteomes" id="UP001054837"/>
    </source>
</evidence>
<gene>
    <name evidence="8" type="primary">TMEM135</name>
    <name evidence="8" type="ORF">CDAR_232261</name>
</gene>
<keyword evidence="5 6" id="KW-0472">Membrane</keyword>
<evidence type="ECO:0000256" key="5">
    <source>
        <dbReference type="ARBA" id="ARBA00023136"/>
    </source>
</evidence>
<evidence type="ECO:0000256" key="2">
    <source>
        <dbReference type="ARBA" id="ARBA00008924"/>
    </source>
</evidence>
<evidence type="ECO:0000256" key="3">
    <source>
        <dbReference type="ARBA" id="ARBA00022692"/>
    </source>
</evidence>
<comment type="caution">
    <text evidence="8">The sequence shown here is derived from an EMBL/GenBank/DDBJ whole genome shotgun (WGS) entry which is preliminary data.</text>
</comment>
<feature type="transmembrane region" description="Helical" evidence="6">
    <location>
        <begin position="72"/>
        <end position="93"/>
    </location>
</feature>
<name>A0AAV4W5J6_9ARAC</name>